<dbReference type="InParanoid" id="A0A7M7P702"/>
<feature type="compositionally biased region" description="Low complexity" evidence="1">
    <location>
        <begin position="131"/>
        <end position="144"/>
    </location>
</feature>
<evidence type="ECO:0000313" key="3">
    <source>
        <dbReference type="EnsemblMetazoa" id="XP_030847059"/>
    </source>
</evidence>
<accession>A0A7M7P702</accession>
<keyword evidence="2" id="KW-0732">Signal</keyword>
<evidence type="ECO:0000256" key="1">
    <source>
        <dbReference type="SAM" id="MobiDB-lite"/>
    </source>
</evidence>
<evidence type="ECO:0000256" key="2">
    <source>
        <dbReference type="SAM" id="SignalP"/>
    </source>
</evidence>
<dbReference type="PROSITE" id="PS51257">
    <property type="entry name" value="PROKAR_LIPOPROTEIN"/>
    <property type="match status" value="1"/>
</dbReference>
<feature type="signal peptide" evidence="2">
    <location>
        <begin position="1"/>
        <end position="24"/>
    </location>
</feature>
<feature type="chain" id="PRO_5029686747" evidence="2">
    <location>
        <begin position="25"/>
        <end position="164"/>
    </location>
</feature>
<keyword evidence="4" id="KW-1185">Reference proteome</keyword>
<reference evidence="3" key="2">
    <citation type="submission" date="2021-01" db="UniProtKB">
        <authorList>
            <consortium name="EnsemblMetazoa"/>
        </authorList>
    </citation>
    <scope>IDENTIFICATION</scope>
</reference>
<evidence type="ECO:0000313" key="4">
    <source>
        <dbReference type="Proteomes" id="UP000007110"/>
    </source>
</evidence>
<dbReference type="Proteomes" id="UP000007110">
    <property type="component" value="Unassembled WGS sequence"/>
</dbReference>
<dbReference type="OrthoDB" id="10135376at2759"/>
<protein>
    <submittedName>
        <fullName evidence="3">Uncharacterized protein</fullName>
    </submittedName>
</protein>
<dbReference type="EnsemblMetazoa" id="XM_030991199">
    <property type="protein sequence ID" value="XP_030847059"/>
    <property type="gene ID" value="LOC115926466"/>
</dbReference>
<feature type="region of interest" description="Disordered" evidence="1">
    <location>
        <begin position="131"/>
        <end position="164"/>
    </location>
</feature>
<name>A0A7M7P702_STRPU</name>
<dbReference type="AlphaFoldDB" id="A0A7M7P702"/>
<dbReference type="GeneID" id="115926466"/>
<dbReference type="RefSeq" id="XP_030847059.1">
    <property type="nucleotide sequence ID" value="XM_030991199.1"/>
</dbReference>
<sequence>MATTMKLLITLCVVAVSCLTVSEAFLMSVNEHLIKSCSGFAEKKRGEGYRCNSEVIDHVHDYAEQFDIAGYDGDLVENYLDMANGGGMCYLEGAALRVVKGECAAMELACNDVEPKVIDFCSKLKKAQAAATTATPTTTDTPTEAPEKPEVEVPTVGGRAHAFQ</sequence>
<organism evidence="3 4">
    <name type="scientific">Strongylocentrotus purpuratus</name>
    <name type="common">Purple sea urchin</name>
    <dbReference type="NCBI Taxonomy" id="7668"/>
    <lineage>
        <taxon>Eukaryota</taxon>
        <taxon>Metazoa</taxon>
        <taxon>Echinodermata</taxon>
        <taxon>Eleutherozoa</taxon>
        <taxon>Echinozoa</taxon>
        <taxon>Echinoidea</taxon>
        <taxon>Euechinoidea</taxon>
        <taxon>Echinacea</taxon>
        <taxon>Camarodonta</taxon>
        <taxon>Echinidea</taxon>
        <taxon>Strongylocentrotidae</taxon>
        <taxon>Strongylocentrotus</taxon>
    </lineage>
</organism>
<dbReference type="KEGG" id="spu:115926466"/>
<proteinExistence type="predicted"/>
<reference evidence="4" key="1">
    <citation type="submission" date="2015-02" db="EMBL/GenBank/DDBJ databases">
        <title>Genome sequencing for Strongylocentrotus purpuratus.</title>
        <authorList>
            <person name="Murali S."/>
            <person name="Liu Y."/>
            <person name="Vee V."/>
            <person name="English A."/>
            <person name="Wang M."/>
            <person name="Skinner E."/>
            <person name="Han Y."/>
            <person name="Muzny D.M."/>
            <person name="Worley K.C."/>
            <person name="Gibbs R.A."/>
        </authorList>
    </citation>
    <scope>NUCLEOTIDE SEQUENCE</scope>
</reference>